<feature type="transmembrane region" description="Helical" evidence="1">
    <location>
        <begin position="116"/>
        <end position="137"/>
    </location>
</feature>
<reference evidence="2 3" key="1">
    <citation type="submission" date="2019-02" db="EMBL/GenBank/DDBJ databases">
        <title>Deep-cultivation of Planctomycetes and their phenomic and genomic characterization uncovers novel biology.</title>
        <authorList>
            <person name="Wiegand S."/>
            <person name="Jogler M."/>
            <person name="Boedeker C."/>
            <person name="Pinto D."/>
            <person name="Vollmers J."/>
            <person name="Rivas-Marin E."/>
            <person name="Kohn T."/>
            <person name="Peeters S.H."/>
            <person name="Heuer A."/>
            <person name="Rast P."/>
            <person name="Oberbeckmann S."/>
            <person name="Bunk B."/>
            <person name="Jeske O."/>
            <person name="Meyerdierks A."/>
            <person name="Storesund J.E."/>
            <person name="Kallscheuer N."/>
            <person name="Luecker S."/>
            <person name="Lage O.M."/>
            <person name="Pohl T."/>
            <person name="Merkel B.J."/>
            <person name="Hornburger P."/>
            <person name="Mueller R.-W."/>
            <person name="Bruemmer F."/>
            <person name="Labrenz M."/>
            <person name="Spormann A.M."/>
            <person name="Op Den Camp H."/>
            <person name="Overmann J."/>
            <person name="Amann R."/>
            <person name="Jetten M.S.M."/>
            <person name="Mascher T."/>
            <person name="Medema M.H."/>
            <person name="Devos D.P."/>
            <person name="Kaster A.-K."/>
            <person name="Ovreas L."/>
            <person name="Rohde M."/>
            <person name="Galperin M.Y."/>
            <person name="Jogler C."/>
        </authorList>
    </citation>
    <scope>NUCLEOTIDE SEQUENCE [LARGE SCALE GENOMIC DNA]</scope>
    <source>
        <strain evidence="2 3">Mal64</strain>
    </source>
</reference>
<keyword evidence="3" id="KW-1185">Reference proteome</keyword>
<dbReference type="EMBL" id="SJPQ01000001">
    <property type="protein sequence ID" value="TWT90353.1"/>
    <property type="molecule type" value="Genomic_DNA"/>
</dbReference>
<evidence type="ECO:0000256" key="1">
    <source>
        <dbReference type="SAM" id="Phobius"/>
    </source>
</evidence>
<dbReference type="Proteomes" id="UP000315440">
    <property type="component" value="Unassembled WGS sequence"/>
</dbReference>
<feature type="transmembrane region" description="Helical" evidence="1">
    <location>
        <begin position="6"/>
        <end position="22"/>
    </location>
</feature>
<feature type="transmembrane region" description="Helical" evidence="1">
    <location>
        <begin position="157"/>
        <end position="175"/>
    </location>
</feature>
<feature type="transmembrane region" description="Helical" evidence="1">
    <location>
        <begin position="43"/>
        <end position="63"/>
    </location>
</feature>
<dbReference type="InterPro" id="IPR007272">
    <property type="entry name" value="Sulf_transp_TsuA/YedE"/>
</dbReference>
<dbReference type="OrthoDB" id="9790409at2"/>
<gene>
    <name evidence="2" type="ORF">Mal64_07420</name>
</gene>
<keyword evidence="1" id="KW-1133">Transmembrane helix</keyword>
<dbReference type="Pfam" id="PF04143">
    <property type="entry name" value="Sulf_transp"/>
    <property type="match status" value="1"/>
</dbReference>
<sequence>MFDPLWKLALGLITGIIFGILLQKGRVAKFQVIIEQFLFRDWTVVKIMGIAVVVGAVGIYALLPLDAVSLHIKPLVWLGIVAGGICFGAGMAIFGYCPGTSVAACGEGRRDAMVGVLGMLAGAGLYVVLFPQLSGLLKSWGDAGKITLPEWTGTSPWLWIGGLALVAVAAVAYSLRGRSGATHPVPGKSPRRQRST</sequence>
<comment type="caution">
    <text evidence="2">The sequence shown here is derived from an EMBL/GenBank/DDBJ whole genome shotgun (WGS) entry which is preliminary data.</text>
</comment>
<protein>
    <submittedName>
        <fullName evidence="2">Putative inner membrane protein</fullName>
    </submittedName>
</protein>
<keyword evidence="1" id="KW-0472">Membrane</keyword>
<keyword evidence="1" id="KW-0812">Transmembrane</keyword>
<evidence type="ECO:0000313" key="3">
    <source>
        <dbReference type="Proteomes" id="UP000315440"/>
    </source>
</evidence>
<dbReference type="AlphaFoldDB" id="A0A5C5ZVU0"/>
<organism evidence="2 3">
    <name type="scientific">Pseudobythopirellula maris</name>
    <dbReference type="NCBI Taxonomy" id="2527991"/>
    <lineage>
        <taxon>Bacteria</taxon>
        <taxon>Pseudomonadati</taxon>
        <taxon>Planctomycetota</taxon>
        <taxon>Planctomycetia</taxon>
        <taxon>Pirellulales</taxon>
        <taxon>Lacipirellulaceae</taxon>
        <taxon>Pseudobythopirellula</taxon>
    </lineage>
</organism>
<dbReference type="RefSeq" id="WP_146397158.1">
    <property type="nucleotide sequence ID" value="NZ_SJPQ01000001.1"/>
</dbReference>
<evidence type="ECO:0000313" key="2">
    <source>
        <dbReference type="EMBL" id="TWT90353.1"/>
    </source>
</evidence>
<accession>A0A5C5ZVU0</accession>
<proteinExistence type="predicted"/>
<feature type="transmembrane region" description="Helical" evidence="1">
    <location>
        <begin position="75"/>
        <end position="96"/>
    </location>
</feature>
<name>A0A5C5ZVU0_9BACT</name>